<evidence type="ECO:0000313" key="2">
    <source>
        <dbReference type="Proteomes" id="UP000406256"/>
    </source>
</evidence>
<name>A0A5E4RS39_9BURK</name>
<proteinExistence type="predicted"/>
<dbReference type="Pfam" id="PF09613">
    <property type="entry name" value="HrpB1_HrpK"/>
    <property type="match status" value="1"/>
</dbReference>
<protein>
    <recommendedName>
        <fullName evidence="3">Type III secretion protein</fullName>
    </recommendedName>
</protein>
<gene>
    <name evidence="1" type="ORF">PAN31108_00365</name>
</gene>
<dbReference type="AlphaFoldDB" id="A0A5E4RS39"/>
<dbReference type="RefSeq" id="WP_174994798.1">
    <property type="nucleotide sequence ID" value="NZ_CABPSB010000001.1"/>
</dbReference>
<reference evidence="1 2" key="1">
    <citation type="submission" date="2019-08" db="EMBL/GenBank/DDBJ databases">
        <authorList>
            <person name="Peeters C."/>
        </authorList>
    </citation>
    <scope>NUCLEOTIDE SEQUENCE [LARGE SCALE GENOMIC DNA]</scope>
    <source>
        <strain evidence="1 2">LMG 31108</strain>
    </source>
</reference>
<dbReference type="InterPro" id="IPR013394">
    <property type="entry name" value="T3SS_HrpB1/HrpK"/>
</dbReference>
<dbReference type="Proteomes" id="UP000406256">
    <property type="component" value="Unassembled WGS sequence"/>
</dbReference>
<evidence type="ECO:0000313" key="1">
    <source>
        <dbReference type="EMBL" id="VVD66097.1"/>
    </source>
</evidence>
<accession>A0A5E4RS39</accession>
<sequence>MLELTSCPDNLVSGLIELLVTSVNKEYLNEAERLLAALHVMRPRFRELHVYDVWLLMGRKKYTEATQLLRELENQQLRSPYGAYVSALTAICLFSLRDPSWRIYANEVLARNEDTESVNLVSLLMGKRKEAEPSATTTGDISPFATMHFMRA</sequence>
<evidence type="ECO:0008006" key="3">
    <source>
        <dbReference type="Google" id="ProtNLM"/>
    </source>
</evidence>
<dbReference type="EMBL" id="CABPSB010000001">
    <property type="protein sequence ID" value="VVD66097.1"/>
    <property type="molecule type" value="Genomic_DNA"/>
</dbReference>
<organism evidence="1 2">
    <name type="scientific">Pandoraea anhela</name>
    <dbReference type="NCBI Taxonomy" id="2508295"/>
    <lineage>
        <taxon>Bacteria</taxon>
        <taxon>Pseudomonadati</taxon>
        <taxon>Pseudomonadota</taxon>
        <taxon>Betaproteobacteria</taxon>
        <taxon>Burkholderiales</taxon>
        <taxon>Burkholderiaceae</taxon>
        <taxon>Pandoraea</taxon>
    </lineage>
</organism>
<keyword evidence="2" id="KW-1185">Reference proteome</keyword>